<name>A0A846QV75_9FLAO</name>
<proteinExistence type="inferred from homology"/>
<dbReference type="InterPro" id="IPR006015">
    <property type="entry name" value="Universal_stress_UspA"/>
</dbReference>
<accession>A0A846QV75</accession>
<gene>
    <name evidence="3" type="ORF">GGR42_002662</name>
</gene>
<evidence type="ECO:0000256" key="1">
    <source>
        <dbReference type="ARBA" id="ARBA00008791"/>
    </source>
</evidence>
<dbReference type="PRINTS" id="PR01438">
    <property type="entry name" value="UNVRSLSTRESS"/>
</dbReference>
<dbReference type="InterPro" id="IPR006016">
    <property type="entry name" value="UspA"/>
</dbReference>
<evidence type="ECO:0000313" key="4">
    <source>
        <dbReference type="Proteomes" id="UP000590442"/>
    </source>
</evidence>
<dbReference type="PANTHER" id="PTHR46268">
    <property type="entry name" value="STRESS RESPONSE PROTEIN NHAX"/>
    <property type="match status" value="1"/>
</dbReference>
<keyword evidence="4" id="KW-1185">Reference proteome</keyword>
<sequence length="283" mass="32128">MKHILLPTDFSENATNAINYAIGLFKNEECTFYILHAYHKGTSSIGGGISEERNTRLYKDIENKILRNLSHVVDEAKRKSNVKKHQLKTLAIADSLLNAIGKTVIDKGIDFIIMGTKGATGLQEVFLGSNTAKVIKEIDFCTLIAVPENYVFNKLNKIVFSTGYEHLYEEYELQPFKRIAKLWGSKIIVTHVKNSLQLTPQQTKAKKVLEKKLKELPYEMVDIDTKLKIVPAITKMVDENEEIGMIAILDYWHSTIEKLIHENVVNKMAFNSKVPLLVSHLVE</sequence>
<dbReference type="InterPro" id="IPR014729">
    <property type="entry name" value="Rossmann-like_a/b/a_fold"/>
</dbReference>
<dbReference type="Pfam" id="PF00582">
    <property type="entry name" value="Usp"/>
    <property type="match status" value="1"/>
</dbReference>
<comment type="caution">
    <text evidence="3">The sequence shown here is derived from an EMBL/GenBank/DDBJ whole genome shotgun (WGS) entry which is preliminary data.</text>
</comment>
<feature type="domain" description="UspA" evidence="2">
    <location>
        <begin position="1"/>
        <end position="139"/>
    </location>
</feature>
<dbReference type="AlphaFoldDB" id="A0A846QV75"/>
<reference evidence="3 4" key="1">
    <citation type="submission" date="2020-03" db="EMBL/GenBank/DDBJ databases">
        <title>Genomic Encyclopedia of Type Strains, Phase IV (KMG-IV): sequencing the most valuable type-strain genomes for metagenomic binning, comparative biology and taxonomic classification.</title>
        <authorList>
            <person name="Goeker M."/>
        </authorList>
    </citation>
    <scope>NUCLEOTIDE SEQUENCE [LARGE SCALE GENOMIC DNA]</scope>
    <source>
        <strain evidence="3 4">DSM 29762</strain>
    </source>
</reference>
<dbReference type="Proteomes" id="UP000590442">
    <property type="component" value="Unassembled WGS sequence"/>
</dbReference>
<organism evidence="3 4">
    <name type="scientific">Saonia flava</name>
    <dbReference type="NCBI Taxonomy" id="523696"/>
    <lineage>
        <taxon>Bacteria</taxon>
        <taxon>Pseudomonadati</taxon>
        <taxon>Bacteroidota</taxon>
        <taxon>Flavobacteriia</taxon>
        <taxon>Flavobacteriales</taxon>
        <taxon>Flavobacteriaceae</taxon>
        <taxon>Saonia</taxon>
    </lineage>
</organism>
<evidence type="ECO:0000313" key="3">
    <source>
        <dbReference type="EMBL" id="NJB72171.1"/>
    </source>
</evidence>
<dbReference type="RefSeq" id="WP_167964920.1">
    <property type="nucleotide sequence ID" value="NZ_JAATJJ010000002.1"/>
</dbReference>
<dbReference type="Gene3D" id="3.40.50.620">
    <property type="entry name" value="HUPs"/>
    <property type="match status" value="2"/>
</dbReference>
<dbReference type="EMBL" id="JAATJJ010000002">
    <property type="protein sequence ID" value="NJB72171.1"/>
    <property type="molecule type" value="Genomic_DNA"/>
</dbReference>
<evidence type="ECO:0000259" key="2">
    <source>
        <dbReference type="Pfam" id="PF00582"/>
    </source>
</evidence>
<dbReference type="PANTHER" id="PTHR46268:SF6">
    <property type="entry name" value="UNIVERSAL STRESS PROTEIN UP12"/>
    <property type="match status" value="1"/>
</dbReference>
<dbReference type="SUPFAM" id="SSF52402">
    <property type="entry name" value="Adenine nucleotide alpha hydrolases-like"/>
    <property type="match status" value="2"/>
</dbReference>
<protein>
    <submittedName>
        <fullName evidence="3">Nucleotide-binding universal stress UspA family protein</fullName>
    </submittedName>
</protein>
<comment type="similarity">
    <text evidence="1">Belongs to the universal stress protein A family.</text>
</comment>
<dbReference type="CDD" id="cd00293">
    <property type="entry name" value="USP-like"/>
    <property type="match status" value="1"/>
</dbReference>